<gene>
    <name evidence="1" type="ORF">H2200_001847</name>
</gene>
<reference evidence="1" key="1">
    <citation type="submission" date="2022-10" db="EMBL/GenBank/DDBJ databases">
        <title>Culturing micro-colonial fungi from biological soil crusts in the Mojave desert and describing Neophaeococcomyces mojavensis, and introducing the new genera and species Taxawa tesnikishii.</title>
        <authorList>
            <person name="Kurbessoian T."/>
            <person name="Stajich J.E."/>
        </authorList>
    </citation>
    <scope>NUCLEOTIDE SEQUENCE</scope>
    <source>
        <strain evidence="1">TK_41</strain>
    </source>
</reference>
<dbReference type="AlphaFoldDB" id="A0AA38XMJ1"/>
<sequence length="293" mass="32339">MCLCAETHRLVICSRCQSVRHTVEFQQCPDARHRGQACYGSATLFGVFSLEACSDCQQGIAIVRVLTQIFPQEVQGTPFHQNHRGQINQMLGDHEARTQELLTPGLNPVGRPEMRALPVAGDRHAAITHVTNLGRNGDGAGQQNIREDIPTVQDQQEPLFNGRPPNPVEQDFLVAVALAQEDSHLDPAATIGQQASMMQDFHNQSGTVGQGLRVGDEREEPFSSVLVLDYRRLSESNRDPTMGHEVIGPFGIVIRRSNGRTTISNLPFHTPNETVMRDTSGELTLGRPARHCR</sequence>
<name>A0AA38XMJ1_9EURO</name>
<evidence type="ECO:0000313" key="1">
    <source>
        <dbReference type="EMBL" id="KAJ9615770.1"/>
    </source>
</evidence>
<keyword evidence="2" id="KW-1185">Reference proteome</keyword>
<dbReference type="Proteomes" id="UP001172673">
    <property type="component" value="Unassembled WGS sequence"/>
</dbReference>
<protein>
    <submittedName>
        <fullName evidence="1">Uncharacterized protein</fullName>
    </submittedName>
</protein>
<proteinExistence type="predicted"/>
<accession>A0AA38XMJ1</accession>
<dbReference type="EMBL" id="JAPDRK010000002">
    <property type="protein sequence ID" value="KAJ9615770.1"/>
    <property type="molecule type" value="Genomic_DNA"/>
</dbReference>
<comment type="caution">
    <text evidence="1">The sequence shown here is derived from an EMBL/GenBank/DDBJ whole genome shotgun (WGS) entry which is preliminary data.</text>
</comment>
<evidence type="ECO:0000313" key="2">
    <source>
        <dbReference type="Proteomes" id="UP001172673"/>
    </source>
</evidence>
<organism evidence="1 2">
    <name type="scientific">Cladophialophora chaetospira</name>
    <dbReference type="NCBI Taxonomy" id="386627"/>
    <lineage>
        <taxon>Eukaryota</taxon>
        <taxon>Fungi</taxon>
        <taxon>Dikarya</taxon>
        <taxon>Ascomycota</taxon>
        <taxon>Pezizomycotina</taxon>
        <taxon>Eurotiomycetes</taxon>
        <taxon>Chaetothyriomycetidae</taxon>
        <taxon>Chaetothyriales</taxon>
        <taxon>Herpotrichiellaceae</taxon>
        <taxon>Cladophialophora</taxon>
    </lineage>
</organism>